<dbReference type="EMBL" id="JBBWWR010000007">
    <property type="protein sequence ID" value="KAK8963894.1"/>
    <property type="molecule type" value="Genomic_DNA"/>
</dbReference>
<dbReference type="Gene3D" id="3.90.1600.10">
    <property type="entry name" value="Palm domain of DNA polymerase"/>
    <property type="match status" value="1"/>
</dbReference>
<proteinExistence type="predicted"/>
<evidence type="ECO:0000313" key="2">
    <source>
        <dbReference type="Proteomes" id="UP001412067"/>
    </source>
</evidence>
<dbReference type="SUPFAM" id="SSF56672">
    <property type="entry name" value="DNA/RNA polymerases"/>
    <property type="match status" value="1"/>
</dbReference>
<dbReference type="Proteomes" id="UP001412067">
    <property type="component" value="Unassembled WGS sequence"/>
</dbReference>
<keyword evidence="2" id="KW-1185">Reference proteome</keyword>
<sequence>MMVMTAALGDDDGVGGGLAVPASSAFCSALLLLPELRSLLHSAAAFSAGKTQIEPQIEAAAATASSIIATVAFAATVVAAASSAFCCALLPLPDKLSENNYIVAYKNNADITSNSWTQPKHSVVQLAAAITSCSRMFMYPYISREDCYFTDTDSVVLRNPLPDCPLSFDKVRTYTFAMTEYASSANVMRKNDLAATFESVDSYNNLPLDMRD</sequence>
<dbReference type="InterPro" id="IPR043502">
    <property type="entry name" value="DNA/RNA_pol_sf"/>
</dbReference>
<organism evidence="1 2">
    <name type="scientific">Platanthera guangdongensis</name>
    <dbReference type="NCBI Taxonomy" id="2320717"/>
    <lineage>
        <taxon>Eukaryota</taxon>
        <taxon>Viridiplantae</taxon>
        <taxon>Streptophyta</taxon>
        <taxon>Embryophyta</taxon>
        <taxon>Tracheophyta</taxon>
        <taxon>Spermatophyta</taxon>
        <taxon>Magnoliopsida</taxon>
        <taxon>Liliopsida</taxon>
        <taxon>Asparagales</taxon>
        <taxon>Orchidaceae</taxon>
        <taxon>Orchidoideae</taxon>
        <taxon>Orchideae</taxon>
        <taxon>Orchidinae</taxon>
        <taxon>Platanthera</taxon>
    </lineage>
</organism>
<gene>
    <name evidence="1" type="ORF">KSP40_PGU022219</name>
</gene>
<reference evidence="1 2" key="1">
    <citation type="journal article" date="2022" name="Nat. Plants">
        <title>Genomes of leafy and leafless Platanthera orchids illuminate the evolution of mycoheterotrophy.</title>
        <authorList>
            <person name="Li M.H."/>
            <person name="Liu K.W."/>
            <person name="Li Z."/>
            <person name="Lu H.C."/>
            <person name="Ye Q.L."/>
            <person name="Zhang D."/>
            <person name="Wang J.Y."/>
            <person name="Li Y.F."/>
            <person name="Zhong Z.M."/>
            <person name="Liu X."/>
            <person name="Yu X."/>
            <person name="Liu D.K."/>
            <person name="Tu X.D."/>
            <person name="Liu B."/>
            <person name="Hao Y."/>
            <person name="Liao X.Y."/>
            <person name="Jiang Y.T."/>
            <person name="Sun W.H."/>
            <person name="Chen J."/>
            <person name="Chen Y.Q."/>
            <person name="Ai Y."/>
            <person name="Zhai J.W."/>
            <person name="Wu S.S."/>
            <person name="Zhou Z."/>
            <person name="Hsiao Y.Y."/>
            <person name="Wu W.L."/>
            <person name="Chen Y.Y."/>
            <person name="Lin Y.F."/>
            <person name="Hsu J.L."/>
            <person name="Li C.Y."/>
            <person name="Wang Z.W."/>
            <person name="Zhao X."/>
            <person name="Zhong W.Y."/>
            <person name="Ma X.K."/>
            <person name="Ma L."/>
            <person name="Huang J."/>
            <person name="Chen G.Z."/>
            <person name="Huang M.Z."/>
            <person name="Huang L."/>
            <person name="Peng D.H."/>
            <person name="Luo Y.B."/>
            <person name="Zou S.Q."/>
            <person name="Chen S.P."/>
            <person name="Lan S."/>
            <person name="Tsai W.C."/>
            <person name="Van de Peer Y."/>
            <person name="Liu Z.J."/>
        </authorList>
    </citation>
    <scope>NUCLEOTIDE SEQUENCE [LARGE SCALE GENOMIC DNA]</scope>
    <source>
        <strain evidence="1">Lor288</strain>
    </source>
</reference>
<evidence type="ECO:0000313" key="1">
    <source>
        <dbReference type="EMBL" id="KAK8963894.1"/>
    </source>
</evidence>
<evidence type="ECO:0008006" key="3">
    <source>
        <dbReference type="Google" id="ProtNLM"/>
    </source>
</evidence>
<accession>A0ABR2MJN9</accession>
<name>A0ABR2MJN9_9ASPA</name>
<comment type="caution">
    <text evidence="1">The sequence shown here is derived from an EMBL/GenBank/DDBJ whole genome shotgun (WGS) entry which is preliminary data.</text>
</comment>
<protein>
    <recommendedName>
        <fullName evidence="3">DNA-directed DNA polymerase</fullName>
    </recommendedName>
</protein>
<dbReference type="InterPro" id="IPR023211">
    <property type="entry name" value="DNA_pol_palm_dom_sf"/>
</dbReference>